<feature type="compositionally biased region" description="Basic and acidic residues" evidence="13">
    <location>
        <begin position="907"/>
        <end position="916"/>
    </location>
</feature>
<dbReference type="InterPro" id="IPR000569">
    <property type="entry name" value="HECT_dom"/>
</dbReference>
<dbReference type="GO" id="GO:0061630">
    <property type="term" value="F:ubiquitin protein ligase activity"/>
    <property type="evidence" value="ECO:0007669"/>
    <property type="project" value="UniProtKB-UniRule"/>
</dbReference>
<feature type="region of interest" description="Disordered" evidence="13">
    <location>
        <begin position="1"/>
        <end position="311"/>
    </location>
</feature>
<dbReference type="Pfam" id="PF00632">
    <property type="entry name" value="HECT"/>
    <property type="match status" value="1"/>
</dbReference>
<feature type="compositionally biased region" description="Low complexity" evidence="13">
    <location>
        <begin position="943"/>
        <end position="963"/>
    </location>
</feature>
<dbReference type="OrthoDB" id="271273at2759"/>
<dbReference type="Gene3D" id="1.25.10.10">
    <property type="entry name" value="Leucine-rich Repeat Variant"/>
    <property type="match status" value="1"/>
</dbReference>
<evidence type="ECO:0000313" key="16">
    <source>
        <dbReference type="EnsemblMetazoa" id="CLYHEMP004913.2"/>
    </source>
</evidence>
<dbReference type="Gene3D" id="3.30.2160.10">
    <property type="entry name" value="Hect, E3 ligase catalytic domain"/>
    <property type="match status" value="1"/>
</dbReference>
<dbReference type="SUPFAM" id="SSF48371">
    <property type="entry name" value="ARM repeat"/>
    <property type="match status" value="1"/>
</dbReference>
<feature type="compositionally biased region" description="Low complexity" evidence="13">
    <location>
        <begin position="978"/>
        <end position="990"/>
    </location>
</feature>
<evidence type="ECO:0000256" key="6">
    <source>
        <dbReference type="ARBA" id="ARBA00022679"/>
    </source>
</evidence>
<keyword evidence="8 11" id="KW-0833">Ubl conjugation pathway</keyword>
<dbReference type="CDD" id="cd00078">
    <property type="entry name" value="HECTc"/>
    <property type="match status" value="1"/>
</dbReference>
<evidence type="ECO:0000256" key="3">
    <source>
        <dbReference type="ARBA" id="ARBA00004906"/>
    </source>
</evidence>
<dbReference type="GO" id="GO:0016607">
    <property type="term" value="C:nuclear speck"/>
    <property type="evidence" value="ECO:0007669"/>
    <property type="project" value="TreeGrafter"/>
</dbReference>
<dbReference type="InterPro" id="IPR045322">
    <property type="entry name" value="HECTD1/TRIP12-like"/>
</dbReference>
<dbReference type="GeneID" id="136798919"/>
<accession>A0A7M5V9L9</accession>
<feature type="compositionally biased region" description="Basic residues" evidence="13">
    <location>
        <begin position="964"/>
        <end position="977"/>
    </location>
</feature>
<dbReference type="PROSITE" id="PS50918">
    <property type="entry name" value="WWE"/>
    <property type="match status" value="1"/>
</dbReference>
<organism evidence="16 17">
    <name type="scientific">Clytia hemisphaerica</name>
    <dbReference type="NCBI Taxonomy" id="252671"/>
    <lineage>
        <taxon>Eukaryota</taxon>
        <taxon>Metazoa</taxon>
        <taxon>Cnidaria</taxon>
        <taxon>Hydrozoa</taxon>
        <taxon>Hydroidolina</taxon>
        <taxon>Leptothecata</taxon>
        <taxon>Obeliida</taxon>
        <taxon>Clytiidae</taxon>
        <taxon>Clytia</taxon>
    </lineage>
</organism>
<dbReference type="InterPro" id="IPR016024">
    <property type="entry name" value="ARM-type_fold"/>
</dbReference>
<evidence type="ECO:0000256" key="1">
    <source>
        <dbReference type="ARBA" id="ARBA00000885"/>
    </source>
</evidence>
<dbReference type="InterPro" id="IPR011989">
    <property type="entry name" value="ARM-like"/>
</dbReference>
<comment type="pathway">
    <text evidence="3 12">Protein modification; protein ubiquitination.</text>
</comment>
<feature type="domain" description="WWE" evidence="15">
    <location>
        <begin position="693"/>
        <end position="769"/>
    </location>
</feature>
<dbReference type="Pfam" id="PF02825">
    <property type="entry name" value="WWE"/>
    <property type="match status" value="1"/>
</dbReference>
<dbReference type="FunFam" id="3.30.2410.10:FF:000005">
    <property type="entry name" value="E3 ubiquitin-protein ligase TRIP12 isoform X1"/>
    <property type="match status" value="1"/>
</dbReference>
<evidence type="ECO:0000256" key="4">
    <source>
        <dbReference type="ARBA" id="ARBA00006331"/>
    </source>
</evidence>
<dbReference type="InterPro" id="IPR018123">
    <property type="entry name" value="WWE-dom_subgr"/>
</dbReference>
<dbReference type="Gene3D" id="3.30.720.50">
    <property type="match status" value="1"/>
</dbReference>
<dbReference type="Gene3D" id="3.90.1750.10">
    <property type="entry name" value="Hect, E3 ligase catalytic domains"/>
    <property type="match status" value="1"/>
</dbReference>
<dbReference type="EC" id="2.3.2.26" evidence="12"/>
<feature type="region of interest" description="Disordered" evidence="13">
    <location>
        <begin position="1379"/>
        <end position="1438"/>
    </location>
</feature>
<dbReference type="EnsemblMetazoa" id="CLYHEMT004913.2">
    <property type="protein sequence ID" value="CLYHEMP004913.2"/>
    <property type="gene ID" value="CLYHEMG004913"/>
</dbReference>
<comment type="catalytic activity">
    <reaction evidence="1 12">
        <text>S-ubiquitinyl-[E2 ubiquitin-conjugating enzyme]-L-cysteine + [acceptor protein]-L-lysine = [E2 ubiquitin-conjugating enzyme]-L-cysteine + N(6)-ubiquitinyl-[acceptor protein]-L-lysine.</text>
        <dbReference type="EC" id="2.3.2.26"/>
    </reaction>
</comment>
<evidence type="ECO:0000256" key="10">
    <source>
        <dbReference type="ARBA" id="ARBA00023242"/>
    </source>
</evidence>
<dbReference type="SUPFAM" id="SSF56204">
    <property type="entry name" value="Hect, E3 ligase catalytic domain"/>
    <property type="match status" value="1"/>
</dbReference>
<dbReference type="RefSeq" id="XP_066911691.1">
    <property type="nucleotide sequence ID" value="XM_067055590.1"/>
</dbReference>
<dbReference type="Pfam" id="PF25579">
    <property type="entry name" value="TPR_TRIP12_N"/>
    <property type="match status" value="1"/>
</dbReference>
<feature type="compositionally biased region" description="Basic residues" evidence="13">
    <location>
        <begin position="267"/>
        <end position="276"/>
    </location>
</feature>
<dbReference type="GO" id="GO:0008270">
    <property type="term" value="F:zinc ion binding"/>
    <property type="evidence" value="ECO:0007669"/>
    <property type="project" value="InterPro"/>
</dbReference>
<evidence type="ECO:0000313" key="17">
    <source>
        <dbReference type="Proteomes" id="UP000594262"/>
    </source>
</evidence>
<feature type="region of interest" description="Disordered" evidence="13">
    <location>
        <begin position="1036"/>
        <end position="1057"/>
    </location>
</feature>
<keyword evidence="6 12" id="KW-0808">Transferase</keyword>
<feature type="active site" description="Glycyl thioester intermediate" evidence="11">
    <location>
        <position position="1951"/>
    </location>
</feature>
<proteinExistence type="inferred from homology"/>
<name>A0A7M5V9L9_9CNID</name>
<feature type="compositionally biased region" description="Polar residues" evidence="13">
    <location>
        <begin position="73"/>
        <end position="89"/>
    </location>
</feature>
<evidence type="ECO:0000256" key="11">
    <source>
        <dbReference type="PROSITE-ProRule" id="PRU00104"/>
    </source>
</evidence>
<feature type="compositionally biased region" description="Basic and acidic residues" evidence="13">
    <location>
        <begin position="171"/>
        <end position="186"/>
    </location>
</feature>
<keyword evidence="9" id="KW-0234">DNA repair</keyword>
<evidence type="ECO:0000256" key="9">
    <source>
        <dbReference type="ARBA" id="ARBA00023204"/>
    </source>
</evidence>
<evidence type="ECO:0000256" key="2">
    <source>
        <dbReference type="ARBA" id="ARBA00004642"/>
    </source>
</evidence>
<evidence type="ECO:0000256" key="13">
    <source>
        <dbReference type="SAM" id="MobiDB-lite"/>
    </source>
</evidence>
<feature type="compositionally biased region" description="Polar residues" evidence="13">
    <location>
        <begin position="1004"/>
        <end position="1017"/>
    </location>
</feature>
<feature type="region of interest" description="Disordered" evidence="13">
    <location>
        <begin position="907"/>
        <end position="1017"/>
    </location>
</feature>
<feature type="compositionally biased region" description="Low complexity" evidence="13">
    <location>
        <begin position="147"/>
        <end position="161"/>
    </location>
</feature>
<comment type="subcellular location">
    <subcellularLocation>
        <location evidence="2">Nucleus</location>
        <location evidence="2">Nucleoplasm</location>
    </subcellularLocation>
</comment>
<sequence length="1984" mass="218750">MADDVRDDQARSISSSSDLKKKTKLTRQNSNSRKGKQKKAKEGQGNSSAKSKILDNCPKPTKRGNTKKIKSAENISTTKTSASSSVNTTKTKDSVPKSSKRKTSDSSLTQDQPGPSGVNKQRKKSTTSVEKELKREPAKKRKGKNKSANSTRRTRSASESNLPENTPTAKEPLKKTKSDSAVEPPRKGKKRKSKALPAFSPKKLRSSSSLTATGSSTKTTAATSKETKRKKSSVKTGARSSRGSNPPEVDEPAGDSSSADKLGSCASRRRNRRSRLQRGEAPEGMENGGNSNADNQETENAASNDDQSSEAPLAGAVAALSTSENASSSTDNDLASNLEESDMSRLQALLEARGLPAHLFGSLGPRMHLLLHKTFNSGAGAKAQQLLTSMQSEDEGTQLQGVMEMCQMLVMGNEETLGGFPVKQSVPVLVTLLQMEHNFDIMNHACRALTYLMEGLPRSSVVVIEAVPTLLEKLQTIQCMDVAEQSLTALEMLSKRHGKNILQAGGLGSSLLYLDFFSIVAQRSALAITANCCHSVTVDDFQYVKDSIQVLSNRLTQQDKKSLESVCLAFARLVDNVQNEKALIEELCEHNLLANLKQLLIISPPLISSNTFVTVIRMLATMCSCSSAIAVKLLKLNITETLRYILIGNNDAPTDEIVDLVPRSPQELYELVCLISELLPELPTDGVFSIDAQLRKGTLQNSQLGLWQWKDDKSNWHSYTWVDNRIIEAAYQGGEDEISLSTLGRNYIIDFSNMQQINEDTGTIRSIQRKMGSNAAASSSSSQRDCVIKETDERSCVFEEDNKVGKGVVQSLIAIVFDVYYSSVGPAVKHKCLTCLLKMIYHSPPDLLKAVLGKIPISSYIAGMLSSSDLRTVCSALQKADILMSKLTETFHVYFRREGVMHRIKTLTESDEKDGSRPSSKASSPEDSKHGQAVGGSGKKVSSNDSIEVSASSSSSTSKLASLRNRKKNAKKLKGKSSKSSLNDDSPPSLRSKRSNDGMRPKSATFSSSAHSTNTGSNVASKASFFASFTPRWGRSQSFQNTSSSSNEKSLKENLGKEIEENREKIRSWIRTTAQELYEKYFTDESGISHPALDILLKLTSAAKGLTLKGDDDLEALEKIREVLTQDFQEGASAFEMVHSGMVTQLLKYLTENGTKDGSSRASRIKKFLKVFLGLANTDGQSHSFKVNASTKPVLVSLVQKLNLCINQIEQFPVKCQDIPGSGVGGGSRGSSALRFFNTHQIKCNLQRHPDCSNVKQWCGGAVKIDPLALVQAIERYLVVRGYGRVREDIDSELSDDDERSDDEIEEGWASQLQVSNNPKHILEFTLNGHVLPYSMTVYQAVRQYAKTSVDSENEMDDESGPFGRASIWSGTHTIYFRPVTQPTESGPSTSTSTASSSLLTSSSKRSKTAIDTTSTATSSSSSSAIKPSIATPKDSTDAQSKDAYLTSTLPGDLNLNDPSVDVICLMRVLYYLNCNWRKFFDLHSSQPVISFNEFVNSKLTAKATRQLQDPLVIMTGNLPTWLIELAKVCPFLFPFECRQLLFYSTTFDRDRAIMKLQETVPDLASTDSNDRVAPRLDKKKRTVNRTDLFKQAENILNEFTGTRALLEIQYDGEVGTGLGPTLEFYSLVSKEFQRSDLEIWRNDSVTKADIGGSDSKKKSSYAFSKDGLFPAAIPKNTKSSHVTKIKSKFRYLGKFMAKACMDSRMVDINLSEAFYKWIVTQDYTSDICDLRHVDQTLYASLSQLYNVALAKRRLENDESRTQESIDSALSILTLDGVPIEDLGLDFVLPGTNYELKKNGRNTPVTIENLDEYLQLVVEYTLVDGVSVQLQAFKEGFEQFFKLSNLQMFYPHEIDLLLCGSKSEKWDSKELMECCRADHGYNIDSRAVKFLFEILSKYEADEQRLFLQFITGSPKLPVGGFKSLNPPLTIVRKTVDQSANPDNYLPSVMTCVNYLKLPDYSNVEIMSTKLRTAYSEGKNAFHLS</sequence>
<dbReference type="InterPro" id="IPR037197">
    <property type="entry name" value="WWE_dom_sf"/>
</dbReference>
<feature type="compositionally biased region" description="Low complexity" evidence="13">
    <location>
        <begin position="1389"/>
        <end position="1433"/>
    </location>
</feature>
<evidence type="ECO:0000259" key="14">
    <source>
        <dbReference type="PROSITE" id="PS50237"/>
    </source>
</evidence>
<dbReference type="PROSITE" id="PS50237">
    <property type="entry name" value="HECT"/>
    <property type="match status" value="1"/>
</dbReference>
<dbReference type="FunFam" id="1.25.10.10:FF:000689">
    <property type="entry name" value="HECT ubiquitin protein ligase family protein KAK"/>
    <property type="match status" value="1"/>
</dbReference>
<dbReference type="PANTHER" id="PTHR45670">
    <property type="entry name" value="E3 UBIQUITIN-PROTEIN LIGASE TRIP12"/>
    <property type="match status" value="1"/>
</dbReference>
<dbReference type="InterPro" id="IPR004170">
    <property type="entry name" value="WWE_dom"/>
</dbReference>
<dbReference type="UniPathway" id="UPA00143"/>
<keyword evidence="17" id="KW-1185">Reference proteome</keyword>
<dbReference type="GO" id="GO:0000209">
    <property type="term" value="P:protein polyubiquitination"/>
    <property type="evidence" value="ECO:0007669"/>
    <property type="project" value="TreeGrafter"/>
</dbReference>
<dbReference type="Proteomes" id="UP000594262">
    <property type="component" value="Unplaced"/>
</dbReference>
<evidence type="ECO:0000256" key="7">
    <source>
        <dbReference type="ARBA" id="ARBA00022763"/>
    </source>
</evidence>
<dbReference type="InterPro" id="IPR035983">
    <property type="entry name" value="Hect_E3_ubiquitin_ligase"/>
</dbReference>
<feature type="compositionally biased region" description="Basic residues" evidence="13">
    <location>
        <begin position="60"/>
        <end position="69"/>
    </location>
</feature>
<dbReference type="InterPro" id="IPR057948">
    <property type="entry name" value="TPR_TRIP12_N"/>
</dbReference>
<feature type="domain" description="HECT" evidence="14">
    <location>
        <begin position="1598"/>
        <end position="1984"/>
    </location>
</feature>
<dbReference type="SUPFAM" id="SSF117839">
    <property type="entry name" value="WWE domain"/>
    <property type="match status" value="1"/>
</dbReference>
<dbReference type="PANTHER" id="PTHR45670:SF13">
    <property type="entry name" value="E3 UBIQUITIN-PROTEIN LIGASE TRIP12"/>
    <property type="match status" value="1"/>
</dbReference>
<protein>
    <recommendedName>
        <fullName evidence="12">E3 ubiquitin-protein ligase</fullName>
        <ecNumber evidence="12">2.3.2.26</ecNumber>
    </recommendedName>
</protein>
<dbReference type="SMART" id="SM00119">
    <property type="entry name" value="HECTc"/>
    <property type="match status" value="1"/>
</dbReference>
<feature type="compositionally biased region" description="Low complexity" evidence="13">
    <location>
        <begin position="206"/>
        <end position="224"/>
    </location>
</feature>
<reference evidence="16" key="1">
    <citation type="submission" date="2021-01" db="UniProtKB">
        <authorList>
            <consortium name="EnsemblMetazoa"/>
        </authorList>
    </citation>
    <scope>IDENTIFICATION</scope>
</reference>
<dbReference type="SMART" id="SM00678">
    <property type="entry name" value="WWE"/>
    <property type="match status" value="1"/>
</dbReference>
<dbReference type="Gene3D" id="3.30.2410.10">
    <property type="entry name" value="Hect, E3 ligase catalytic domain"/>
    <property type="match status" value="1"/>
</dbReference>
<comment type="similarity">
    <text evidence="4 12">Belongs to the UPL family. K-HECT subfamily.</text>
</comment>
<feature type="compositionally biased region" description="Polar residues" evidence="13">
    <location>
        <begin position="288"/>
        <end position="310"/>
    </location>
</feature>
<evidence type="ECO:0000256" key="5">
    <source>
        <dbReference type="ARBA" id="ARBA00022553"/>
    </source>
</evidence>
<keyword evidence="7" id="KW-0227">DNA damage</keyword>
<evidence type="ECO:0000256" key="12">
    <source>
        <dbReference type="RuleBase" id="RU369009"/>
    </source>
</evidence>
<feature type="region of interest" description="Disordered" evidence="13">
    <location>
        <begin position="316"/>
        <end position="335"/>
    </location>
</feature>
<dbReference type="GO" id="GO:0043161">
    <property type="term" value="P:proteasome-mediated ubiquitin-dependent protein catabolic process"/>
    <property type="evidence" value="ECO:0007669"/>
    <property type="project" value="TreeGrafter"/>
</dbReference>
<feature type="compositionally biased region" description="Polar residues" evidence="13">
    <location>
        <begin position="320"/>
        <end position="335"/>
    </location>
</feature>
<keyword evidence="5" id="KW-0597">Phosphoprotein</keyword>
<evidence type="ECO:0000256" key="8">
    <source>
        <dbReference type="ARBA" id="ARBA00022786"/>
    </source>
</evidence>
<keyword evidence="10" id="KW-0539">Nucleus</keyword>
<dbReference type="GO" id="GO:0006281">
    <property type="term" value="P:DNA repair"/>
    <property type="evidence" value="ECO:0007669"/>
    <property type="project" value="UniProtKB-KW"/>
</dbReference>
<evidence type="ECO:0000259" key="15">
    <source>
        <dbReference type="PROSITE" id="PS50918"/>
    </source>
</evidence>